<accession>A0AAT9HWT8</accession>
<dbReference type="AlphaFoldDB" id="A0AAT9HWT8"/>
<protein>
    <submittedName>
        <fullName evidence="2">Uncharacterized protein</fullName>
    </submittedName>
</protein>
<dbReference type="EMBL" id="AP035768">
    <property type="protein sequence ID" value="BFO21723.1"/>
    <property type="molecule type" value="Genomic_DNA"/>
</dbReference>
<evidence type="ECO:0000256" key="1">
    <source>
        <dbReference type="SAM" id="MobiDB-lite"/>
    </source>
</evidence>
<gene>
    <name evidence="2" type="ORF">SHKM778_81110</name>
</gene>
<organism evidence="2">
    <name type="scientific">Streptomyces haneummycinicus</name>
    <dbReference type="NCBI Taxonomy" id="3074435"/>
    <lineage>
        <taxon>Bacteria</taxon>
        <taxon>Bacillati</taxon>
        <taxon>Actinomycetota</taxon>
        <taxon>Actinomycetes</taxon>
        <taxon>Kitasatosporales</taxon>
        <taxon>Streptomycetaceae</taxon>
        <taxon>Streptomyces</taxon>
    </lineage>
</organism>
<reference evidence="2" key="2">
    <citation type="submission" date="2024-07" db="EMBL/GenBank/DDBJ databases">
        <title>Streptomyces haneummycinica sp. nov., a new antibiotic-producing actinobacterium isolated from marine sediment.</title>
        <authorList>
            <person name="Uemura M."/>
            <person name="Hamada M."/>
            <person name="Hirano S."/>
            <person name="Kobayashi K."/>
            <person name="Ohshiro T."/>
            <person name="Kobayashi T."/>
            <person name="Terahara T."/>
        </authorList>
    </citation>
    <scope>NUCLEOTIDE SEQUENCE</scope>
    <source>
        <strain evidence="2">KM77-8</strain>
    </source>
</reference>
<proteinExistence type="predicted"/>
<sequence length="51" mass="5498">MVNSVRKGSRTDPAGRIGEAAEAKLADPNLKLAEAAWLRRRVGGRAGRPDR</sequence>
<name>A0AAT9HWT8_9ACTN</name>
<evidence type="ECO:0000313" key="2">
    <source>
        <dbReference type="EMBL" id="BFO21723.1"/>
    </source>
</evidence>
<reference evidence="2" key="1">
    <citation type="submission" date="2024-06" db="EMBL/GenBank/DDBJ databases">
        <authorList>
            <consortium name="consrtm"/>
            <person name="Uemura M."/>
            <person name="Terahara T."/>
        </authorList>
    </citation>
    <scope>NUCLEOTIDE SEQUENCE</scope>
    <source>
        <strain evidence="2">KM77-8</strain>
    </source>
</reference>
<feature type="region of interest" description="Disordered" evidence="1">
    <location>
        <begin position="1"/>
        <end position="20"/>
    </location>
</feature>